<dbReference type="STRING" id="716816.BST96_04925"/>
<feature type="signal peptide" evidence="1">
    <location>
        <begin position="1"/>
        <end position="32"/>
    </location>
</feature>
<dbReference type="OrthoDB" id="9910318at2"/>
<proteinExistence type="predicted"/>
<name>A0A1X9N601_9GAMM</name>
<evidence type="ECO:0000256" key="1">
    <source>
        <dbReference type="SAM" id="SignalP"/>
    </source>
</evidence>
<dbReference type="AlphaFoldDB" id="A0A1X9N601"/>
<dbReference type="Proteomes" id="UP000193450">
    <property type="component" value="Chromosome"/>
</dbReference>
<keyword evidence="1" id="KW-0732">Signal</keyword>
<feature type="chain" id="PRO_5012417415" evidence="1">
    <location>
        <begin position="33"/>
        <end position="153"/>
    </location>
</feature>
<evidence type="ECO:0000313" key="3">
    <source>
        <dbReference type="Proteomes" id="UP000193450"/>
    </source>
</evidence>
<gene>
    <name evidence="2" type="ORF">BST96_04925</name>
</gene>
<organism evidence="2 3">
    <name type="scientific">Oceanicoccus sagamiensis</name>
    <dbReference type="NCBI Taxonomy" id="716816"/>
    <lineage>
        <taxon>Bacteria</taxon>
        <taxon>Pseudomonadati</taxon>
        <taxon>Pseudomonadota</taxon>
        <taxon>Gammaproteobacteria</taxon>
        <taxon>Cellvibrionales</taxon>
        <taxon>Spongiibacteraceae</taxon>
        <taxon>Oceanicoccus</taxon>
    </lineage>
</organism>
<dbReference type="RefSeq" id="WP_085757629.1">
    <property type="nucleotide sequence ID" value="NZ_CP019343.1"/>
</dbReference>
<keyword evidence="3" id="KW-1185">Reference proteome</keyword>
<dbReference type="EMBL" id="CP019343">
    <property type="protein sequence ID" value="ARN73518.1"/>
    <property type="molecule type" value="Genomic_DNA"/>
</dbReference>
<accession>A0A1X9N601</accession>
<dbReference type="KEGG" id="osg:BST96_04925"/>
<protein>
    <submittedName>
        <fullName evidence="2">Uncharacterized protein</fullName>
    </submittedName>
</protein>
<sequence>MRVIKTTHAQTRYWLQRAALALLLACCQLAHSQTTPLTIELRDALDFGVISNENGTCSMDNQGNLTGSGGQSCFGTGIRSKFWVWGDVGYSFFVLVSGSTSNGITFNPVIKGNASRTINTNGRRNVRIVGDLVLNNVTPGNFGISYLVSVNYE</sequence>
<evidence type="ECO:0000313" key="2">
    <source>
        <dbReference type="EMBL" id="ARN73518.1"/>
    </source>
</evidence>
<reference evidence="2 3" key="1">
    <citation type="submission" date="2016-11" db="EMBL/GenBank/DDBJ databases">
        <title>Trade-off between light-utilization and light-protection in marine flavobacteria.</title>
        <authorList>
            <person name="Kumagai Y."/>
        </authorList>
    </citation>
    <scope>NUCLEOTIDE SEQUENCE [LARGE SCALE GENOMIC DNA]</scope>
    <source>
        <strain evidence="2 3">NBRC 107125</strain>
    </source>
</reference>